<accession>A0AAV7REN2</accession>
<proteinExistence type="predicted"/>
<sequence length="138" mass="15983">MQARDVCNRSGASFLKRAPLIFWFFELVLSCFALEEDVPDSAELRCQPSLREVQKLALRKELQQQDRKSEPVVLEVLIAARRTLLLKEDRGSQWFLGSRGLPNRWLSSYYSAAHEVFKEDLALPTYHPNRQHRLAQGV</sequence>
<dbReference type="AlphaFoldDB" id="A0AAV7REN2"/>
<organism evidence="2 3">
    <name type="scientific">Pleurodeles waltl</name>
    <name type="common">Iberian ribbed newt</name>
    <dbReference type="NCBI Taxonomy" id="8319"/>
    <lineage>
        <taxon>Eukaryota</taxon>
        <taxon>Metazoa</taxon>
        <taxon>Chordata</taxon>
        <taxon>Craniata</taxon>
        <taxon>Vertebrata</taxon>
        <taxon>Euteleostomi</taxon>
        <taxon>Amphibia</taxon>
        <taxon>Batrachia</taxon>
        <taxon>Caudata</taxon>
        <taxon>Salamandroidea</taxon>
        <taxon>Salamandridae</taxon>
        <taxon>Pleurodelinae</taxon>
        <taxon>Pleurodeles</taxon>
    </lineage>
</organism>
<keyword evidence="1" id="KW-0732">Signal</keyword>
<reference evidence="2" key="1">
    <citation type="journal article" date="2022" name="bioRxiv">
        <title>Sequencing and chromosome-scale assembly of the giantPleurodeles waltlgenome.</title>
        <authorList>
            <person name="Brown T."/>
            <person name="Elewa A."/>
            <person name="Iarovenko S."/>
            <person name="Subramanian E."/>
            <person name="Araus A.J."/>
            <person name="Petzold A."/>
            <person name="Susuki M."/>
            <person name="Suzuki K.-i.T."/>
            <person name="Hayashi T."/>
            <person name="Toyoda A."/>
            <person name="Oliveira C."/>
            <person name="Osipova E."/>
            <person name="Leigh N.D."/>
            <person name="Simon A."/>
            <person name="Yun M.H."/>
        </authorList>
    </citation>
    <scope>NUCLEOTIDE SEQUENCE</scope>
    <source>
        <strain evidence="2">20211129_DDA</strain>
        <tissue evidence="2">Liver</tissue>
    </source>
</reference>
<dbReference type="EMBL" id="JANPWB010000009">
    <property type="protein sequence ID" value="KAJ1149210.1"/>
    <property type="molecule type" value="Genomic_DNA"/>
</dbReference>
<evidence type="ECO:0000256" key="1">
    <source>
        <dbReference type="SAM" id="SignalP"/>
    </source>
</evidence>
<evidence type="ECO:0000313" key="3">
    <source>
        <dbReference type="Proteomes" id="UP001066276"/>
    </source>
</evidence>
<gene>
    <name evidence="2" type="ORF">NDU88_002025</name>
</gene>
<feature type="chain" id="PRO_5043731409" evidence="1">
    <location>
        <begin position="34"/>
        <end position="138"/>
    </location>
</feature>
<feature type="signal peptide" evidence="1">
    <location>
        <begin position="1"/>
        <end position="33"/>
    </location>
</feature>
<evidence type="ECO:0000313" key="2">
    <source>
        <dbReference type="EMBL" id="KAJ1149210.1"/>
    </source>
</evidence>
<keyword evidence="3" id="KW-1185">Reference proteome</keyword>
<protein>
    <submittedName>
        <fullName evidence="2">Uncharacterized protein</fullName>
    </submittedName>
</protein>
<name>A0AAV7REN2_PLEWA</name>
<comment type="caution">
    <text evidence="2">The sequence shown here is derived from an EMBL/GenBank/DDBJ whole genome shotgun (WGS) entry which is preliminary data.</text>
</comment>
<dbReference type="Proteomes" id="UP001066276">
    <property type="component" value="Chromosome 5"/>
</dbReference>